<keyword evidence="5" id="KW-1185">Reference proteome</keyword>
<feature type="domain" description="CN hydrolase" evidence="3">
    <location>
        <begin position="35"/>
        <end position="283"/>
    </location>
</feature>
<name>A0ABD3RSU8_9STRA</name>
<feature type="region of interest" description="Disordered" evidence="2">
    <location>
        <begin position="360"/>
        <end position="382"/>
    </location>
</feature>
<dbReference type="PANTHER" id="PTHR43674:SF14">
    <property type="entry name" value="ALIPHATIC AMIDASE"/>
    <property type="match status" value="1"/>
</dbReference>
<evidence type="ECO:0000259" key="3">
    <source>
        <dbReference type="PROSITE" id="PS50263"/>
    </source>
</evidence>
<gene>
    <name evidence="4" type="ORF">ACHAXA_004946</name>
</gene>
<dbReference type="InterPro" id="IPR003010">
    <property type="entry name" value="C-N_Hydrolase"/>
</dbReference>
<comment type="caution">
    <text evidence="4">The sequence shown here is derived from an EMBL/GenBank/DDBJ whole genome shotgun (WGS) entry which is preliminary data.</text>
</comment>
<accession>A0ABD3RSU8</accession>
<evidence type="ECO:0000256" key="2">
    <source>
        <dbReference type="SAM" id="MobiDB-lite"/>
    </source>
</evidence>
<dbReference type="PANTHER" id="PTHR43674">
    <property type="entry name" value="NITRILASE C965.09-RELATED"/>
    <property type="match status" value="1"/>
</dbReference>
<dbReference type="SUPFAM" id="SSF56317">
    <property type="entry name" value="Carbon-nitrogen hydrolase"/>
    <property type="match status" value="1"/>
</dbReference>
<protein>
    <recommendedName>
        <fullName evidence="3">CN hydrolase domain-containing protein</fullName>
    </recommendedName>
</protein>
<dbReference type="InterPro" id="IPR036526">
    <property type="entry name" value="C-N_Hydrolase_sf"/>
</dbReference>
<proteinExistence type="predicted"/>
<dbReference type="CDD" id="cd07565">
    <property type="entry name" value="aliphatic_amidase"/>
    <property type="match status" value="1"/>
</dbReference>
<reference evidence="4 5" key="1">
    <citation type="submission" date="2024-10" db="EMBL/GenBank/DDBJ databases">
        <title>Updated reference genomes for cyclostephanoid diatoms.</title>
        <authorList>
            <person name="Roberts W.R."/>
            <person name="Alverson A.J."/>
        </authorList>
    </citation>
    <scope>NUCLEOTIDE SEQUENCE [LARGE SCALE GENOMIC DNA]</scope>
    <source>
        <strain evidence="4 5">AJA228-03</strain>
    </source>
</reference>
<dbReference type="Proteomes" id="UP001530377">
    <property type="component" value="Unassembled WGS sequence"/>
</dbReference>
<dbReference type="Gene3D" id="3.60.110.10">
    <property type="entry name" value="Carbon-nitrogen hydrolase"/>
    <property type="match status" value="1"/>
</dbReference>
<keyword evidence="1" id="KW-0378">Hydrolase</keyword>
<evidence type="ECO:0000313" key="4">
    <source>
        <dbReference type="EMBL" id="KAL3815744.1"/>
    </source>
</evidence>
<dbReference type="AlphaFoldDB" id="A0ABD3RSU8"/>
<dbReference type="PROSITE" id="PS50263">
    <property type="entry name" value="CN_HYDROLASE"/>
    <property type="match status" value="1"/>
</dbReference>
<sequence length="382" mass="42432">MECSLKIINPTQIIKHHPAQTMSRHGDISSSPDTVGVCVFQYPMPRLHTNDEVYDNAKKICDIVKGVKTGLPGMDLIIFPEYSTMGIMYDRQEMFDTAASIPGPLTDMFGAACREAGVWGVFSLTGERHEDHPNKNPYNTLVLINDMGEIVQKYRKLLPWTPIEGWTPGNLGTLVVDGPKGMKVSMIICDDGNYPEIWRDCAMKGAELIIRPQGYMYPAKEQQVQVSKTMAWCNQVYVAVANASGFDGVYTYFGHSAIIGMDGRTLGECATEDNGIQYAQLSISGIRDARVNDQSQNQLFKLTHRGYTGVYANGDGDKGIAECPFDWYKTWVTNPQLAQEMAEKVTRRTIGVACCPVTGIPPPPNKEEEEELLELTNELNLT</sequence>
<dbReference type="EMBL" id="JALLPB020000185">
    <property type="protein sequence ID" value="KAL3815744.1"/>
    <property type="molecule type" value="Genomic_DNA"/>
</dbReference>
<dbReference type="InterPro" id="IPR050345">
    <property type="entry name" value="Aliph_Amidase/BUP"/>
</dbReference>
<organism evidence="4 5">
    <name type="scientific">Cyclostephanos tholiformis</name>
    <dbReference type="NCBI Taxonomy" id="382380"/>
    <lineage>
        <taxon>Eukaryota</taxon>
        <taxon>Sar</taxon>
        <taxon>Stramenopiles</taxon>
        <taxon>Ochrophyta</taxon>
        <taxon>Bacillariophyta</taxon>
        <taxon>Coscinodiscophyceae</taxon>
        <taxon>Thalassiosirophycidae</taxon>
        <taxon>Stephanodiscales</taxon>
        <taxon>Stephanodiscaceae</taxon>
        <taxon>Cyclostephanos</taxon>
    </lineage>
</organism>
<evidence type="ECO:0000256" key="1">
    <source>
        <dbReference type="ARBA" id="ARBA00022801"/>
    </source>
</evidence>
<dbReference type="NCBIfam" id="NF009802">
    <property type="entry name" value="PRK13286.1"/>
    <property type="match status" value="1"/>
</dbReference>
<dbReference type="GO" id="GO:0016787">
    <property type="term" value="F:hydrolase activity"/>
    <property type="evidence" value="ECO:0007669"/>
    <property type="project" value="UniProtKB-KW"/>
</dbReference>
<evidence type="ECO:0000313" key="5">
    <source>
        <dbReference type="Proteomes" id="UP001530377"/>
    </source>
</evidence>
<dbReference type="Pfam" id="PF00795">
    <property type="entry name" value="CN_hydrolase"/>
    <property type="match status" value="1"/>
</dbReference>